<feature type="domain" description="4'-phosphopantetheinyl transferase" evidence="3">
    <location>
        <begin position="143"/>
        <end position="215"/>
    </location>
</feature>
<evidence type="ECO:0000313" key="5">
    <source>
        <dbReference type="EMBL" id="SEJ08081.1"/>
    </source>
</evidence>
<keyword evidence="2 5" id="KW-0808">Transferase</keyword>
<organism evidence="5 6">
    <name type="scientific">Cyclobacterium xiamenense</name>
    <dbReference type="NCBI Taxonomy" id="1297121"/>
    <lineage>
        <taxon>Bacteria</taxon>
        <taxon>Pseudomonadati</taxon>
        <taxon>Bacteroidota</taxon>
        <taxon>Cytophagia</taxon>
        <taxon>Cytophagales</taxon>
        <taxon>Cyclobacteriaceae</taxon>
        <taxon>Cyclobacterium</taxon>
    </lineage>
</organism>
<evidence type="ECO:0000256" key="2">
    <source>
        <dbReference type="ARBA" id="ARBA00022679"/>
    </source>
</evidence>
<sequence length="264" mass="31145">MAIFPEILLQRSVYVVQIKVFCEEIPPPDWKEKKHSKNGIFLDIWRIPLSLSKQSFETINGFLSDEERAQAHRFAQKPDRNRYILGRGFLRKLLQVYLNEDNGSLRFGKNRYNKPFLLRRDEFHFNSSHGGDWVVIALSGNEVGIDIERIDPRFTFEELLPTFFSESEIAYIRQSPRPIESFYTIWTRKEALLKGIGLGMTDHLNEYTFLSGSQEMLLPSLSPNREWQVRSFSMDPKYRLSLAFPQRNLQLRFFHWDCLFPDNG</sequence>
<reference evidence="6" key="1">
    <citation type="submission" date="2016-10" db="EMBL/GenBank/DDBJ databases">
        <authorList>
            <person name="Varghese N."/>
            <person name="Submissions S."/>
        </authorList>
    </citation>
    <scope>NUCLEOTIDE SEQUENCE [LARGE SCALE GENOMIC DNA]</scope>
    <source>
        <strain evidence="6">IBRC-M 10761</strain>
    </source>
</reference>
<dbReference type="GO" id="GO:0005829">
    <property type="term" value="C:cytosol"/>
    <property type="evidence" value="ECO:0007669"/>
    <property type="project" value="TreeGrafter"/>
</dbReference>
<protein>
    <submittedName>
        <fullName evidence="5">4'-phosphopantetheinyl transferase</fullName>
    </submittedName>
</protein>
<dbReference type="Proteomes" id="UP000199403">
    <property type="component" value="Unassembled WGS sequence"/>
</dbReference>
<dbReference type="InterPro" id="IPR008278">
    <property type="entry name" value="4-PPantetheinyl_Trfase_dom"/>
</dbReference>
<dbReference type="GO" id="GO:0008897">
    <property type="term" value="F:holo-[acyl-carrier-protein] synthase activity"/>
    <property type="evidence" value="ECO:0007669"/>
    <property type="project" value="InterPro"/>
</dbReference>
<dbReference type="PANTHER" id="PTHR12215:SF10">
    <property type="entry name" value="L-AMINOADIPATE-SEMIALDEHYDE DEHYDROGENASE-PHOSPHOPANTETHEINYL TRANSFERASE"/>
    <property type="match status" value="1"/>
</dbReference>
<evidence type="ECO:0000313" key="6">
    <source>
        <dbReference type="Proteomes" id="UP000199403"/>
    </source>
</evidence>
<dbReference type="OrthoDB" id="9808281at2"/>
<dbReference type="STRING" id="1416801.SAMN05192553_102289"/>
<keyword evidence="6" id="KW-1185">Reference proteome</keyword>
<accession>A0A1H6VTV2</accession>
<dbReference type="InterPro" id="IPR037143">
    <property type="entry name" value="4-PPantetheinyl_Trfase_dom_sf"/>
</dbReference>
<dbReference type="AlphaFoldDB" id="A0A1H6VTV2"/>
<evidence type="ECO:0000259" key="3">
    <source>
        <dbReference type="Pfam" id="PF01648"/>
    </source>
</evidence>
<dbReference type="Gene3D" id="3.90.470.20">
    <property type="entry name" value="4'-phosphopantetheinyl transferase domain"/>
    <property type="match status" value="2"/>
</dbReference>
<evidence type="ECO:0000256" key="1">
    <source>
        <dbReference type="ARBA" id="ARBA00010990"/>
    </source>
</evidence>
<evidence type="ECO:0000259" key="4">
    <source>
        <dbReference type="Pfam" id="PF22624"/>
    </source>
</evidence>
<dbReference type="InterPro" id="IPR055066">
    <property type="entry name" value="AASDHPPT_N"/>
</dbReference>
<dbReference type="InterPro" id="IPR050559">
    <property type="entry name" value="P-Pant_transferase_sf"/>
</dbReference>
<dbReference type="PANTHER" id="PTHR12215">
    <property type="entry name" value="PHOSPHOPANTETHEINE TRANSFERASE"/>
    <property type="match status" value="1"/>
</dbReference>
<feature type="domain" description="4'-phosphopantetheinyl transferase N-terminal" evidence="4">
    <location>
        <begin position="52"/>
        <end position="137"/>
    </location>
</feature>
<proteinExistence type="inferred from homology"/>
<dbReference type="EMBL" id="FNZH01000002">
    <property type="protein sequence ID" value="SEJ08081.1"/>
    <property type="molecule type" value="Genomic_DNA"/>
</dbReference>
<name>A0A1H6VTV2_9BACT</name>
<dbReference type="GO" id="GO:0000287">
    <property type="term" value="F:magnesium ion binding"/>
    <property type="evidence" value="ECO:0007669"/>
    <property type="project" value="InterPro"/>
</dbReference>
<dbReference type="Pfam" id="PF22624">
    <property type="entry name" value="AASDHPPT_N"/>
    <property type="match status" value="1"/>
</dbReference>
<dbReference type="GO" id="GO:0019878">
    <property type="term" value="P:lysine biosynthetic process via aminoadipic acid"/>
    <property type="evidence" value="ECO:0007669"/>
    <property type="project" value="TreeGrafter"/>
</dbReference>
<dbReference type="Pfam" id="PF01648">
    <property type="entry name" value="ACPS"/>
    <property type="match status" value="1"/>
</dbReference>
<dbReference type="SUPFAM" id="SSF56214">
    <property type="entry name" value="4'-phosphopantetheinyl transferase"/>
    <property type="match status" value="2"/>
</dbReference>
<dbReference type="RefSeq" id="WP_092170997.1">
    <property type="nucleotide sequence ID" value="NZ_FNZH01000002.1"/>
</dbReference>
<gene>
    <name evidence="5" type="ORF">SAMN05192553_102289</name>
</gene>
<comment type="similarity">
    <text evidence="1">Belongs to the P-Pant transferase superfamily. Gsp/Sfp/HetI/AcpT family.</text>
</comment>